<protein>
    <submittedName>
        <fullName evidence="1">2-oxo acid dehydrogenase subunit E2</fullName>
    </submittedName>
</protein>
<evidence type="ECO:0000313" key="1">
    <source>
        <dbReference type="EMBL" id="MCB4820421.1"/>
    </source>
</evidence>
<dbReference type="Proteomes" id="UP001139311">
    <property type="component" value="Unassembled WGS sequence"/>
</dbReference>
<dbReference type="Gene3D" id="3.30.559.10">
    <property type="entry name" value="Chloramphenicol acetyltransferase-like domain"/>
    <property type="match status" value="1"/>
</dbReference>
<name>A0A9X1L637_9PROT</name>
<dbReference type="SUPFAM" id="SSF52777">
    <property type="entry name" value="CoA-dependent acyltransferases"/>
    <property type="match status" value="1"/>
</dbReference>
<comment type="caution">
    <text evidence="1">The sequence shown here is derived from an EMBL/GenBank/DDBJ whole genome shotgun (WGS) entry which is preliminary data.</text>
</comment>
<evidence type="ECO:0000313" key="2">
    <source>
        <dbReference type="Proteomes" id="UP001139311"/>
    </source>
</evidence>
<dbReference type="EMBL" id="JAJAQI010000002">
    <property type="protein sequence ID" value="MCB4820421.1"/>
    <property type="molecule type" value="Genomic_DNA"/>
</dbReference>
<dbReference type="AlphaFoldDB" id="A0A9X1L637"/>
<proteinExistence type="predicted"/>
<accession>A0A9X1L637</accession>
<organism evidence="1 2">
    <name type="scientific">Roseicella aerolata</name>
    <dbReference type="NCBI Taxonomy" id="2883479"/>
    <lineage>
        <taxon>Bacteria</taxon>
        <taxon>Pseudomonadati</taxon>
        <taxon>Pseudomonadota</taxon>
        <taxon>Alphaproteobacteria</taxon>
        <taxon>Acetobacterales</taxon>
        <taxon>Roseomonadaceae</taxon>
        <taxon>Roseicella</taxon>
    </lineage>
</organism>
<keyword evidence="2" id="KW-1185">Reference proteome</keyword>
<sequence>MKGRRIPLSLPRRLVTEYSYAARRSPRATLSGRLQLGAVAAARAQALPRPPWSAIFARAYALAAEEMPVLRRVYVQLPWPQLYELPASIACVVIEREWQGEPALFFGRIKDPAAMPLAEVAARIRALKTAPVGSVRDYRRALRIAALPWPLRRVLFWLGLNLGRQVPNWYGSFGLSVLGAQGVSISSVIAPWAGFLNYGPIGPDGVAEVHLSFDHRVMDGAAGAQAIRALERMLHGPLLAELRALAPRAAA</sequence>
<dbReference type="InterPro" id="IPR023213">
    <property type="entry name" value="CAT-like_dom_sf"/>
</dbReference>
<dbReference type="RefSeq" id="WP_226603626.1">
    <property type="nucleotide sequence ID" value="NZ_JAJAQI010000002.1"/>
</dbReference>
<reference evidence="1" key="1">
    <citation type="submission" date="2021-10" db="EMBL/GenBank/DDBJ databases">
        <title>Roseicella aerolatum sp. nov., isolated from aerosols of e-waste dismantling site.</title>
        <authorList>
            <person name="Qin T."/>
        </authorList>
    </citation>
    <scope>NUCLEOTIDE SEQUENCE</scope>
    <source>
        <strain evidence="1">GB24</strain>
    </source>
</reference>
<gene>
    <name evidence="1" type="ORF">LHA35_01575</name>
</gene>